<comment type="caution">
    <text evidence="2">The sequence shown here is derived from an EMBL/GenBank/DDBJ whole genome shotgun (WGS) entry which is preliminary data.</text>
</comment>
<organism evidence="2 3">
    <name type="scientific">Bradyrhizobium daqingense</name>
    <dbReference type="NCBI Taxonomy" id="993502"/>
    <lineage>
        <taxon>Bacteria</taxon>
        <taxon>Pseudomonadati</taxon>
        <taxon>Pseudomonadota</taxon>
        <taxon>Alphaproteobacteria</taxon>
        <taxon>Hyphomicrobiales</taxon>
        <taxon>Nitrobacteraceae</taxon>
        <taxon>Bradyrhizobium</taxon>
    </lineage>
</organism>
<feature type="compositionally biased region" description="Basic and acidic residues" evidence="1">
    <location>
        <begin position="20"/>
        <end position="37"/>
    </location>
</feature>
<feature type="region of interest" description="Disordered" evidence="1">
    <location>
        <begin position="1"/>
        <end position="72"/>
    </location>
</feature>
<dbReference type="EMBL" id="VLKL01000002">
    <property type="protein sequence ID" value="TWI09960.1"/>
    <property type="molecule type" value="Genomic_DNA"/>
</dbReference>
<dbReference type="RefSeq" id="WP_145629133.1">
    <property type="nucleotide sequence ID" value="NZ_CP088014.1"/>
</dbReference>
<name>A0A562LQR1_9BRAD</name>
<dbReference type="OrthoDB" id="8254518at2"/>
<sequence>MSRTTSRQTSRNRAGAGPPRGDRKPHIGKAREIHDTIVEDSGATEDRGRDLSQGEGGAIDIPAKPADLSKDD</sequence>
<protein>
    <submittedName>
        <fullName evidence="2">Uncharacterized protein</fullName>
    </submittedName>
</protein>
<evidence type="ECO:0000256" key="1">
    <source>
        <dbReference type="SAM" id="MobiDB-lite"/>
    </source>
</evidence>
<reference evidence="2 3" key="1">
    <citation type="journal article" date="2015" name="Stand. Genomic Sci.">
        <title>Genomic Encyclopedia of Bacterial and Archaeal Type Strains, Phase III: the genomes of soil and plant-associated and newly described type strains.</title>
        <authorList>
            <person name="Whitman W.B."/>
            <person name="Woyke T."/>
            <person name="Klenk H.P."/>
            <person name="Zhou Y."/>
            <person name="Lilburn T.G."/>
            <person name="Beck B.J."/>
            <person name="De Vos P."/>
            <person name="Vandamme P."/>
            <person name="Eisen J.A."/>
            <person name="Garrity G."/>
            <person name="Hugenholtz P."/>
            <person name="Kyrpides N.C."/>
        </authorList>
    </citation>
    <scope>NUCLEOTIDE SEQUENCE [LARGE SCALE GENOMIC DNA]</scope>
    <source>
        <strain evidence="2 3">CGMCC 1.10947</strain>
    </source>
</reference>
<evidence type="ECO:0000313" key="3">
    <source>
        <dbReference type="Proteomes" id="UP000317176"/>
    </source>
</evidence>
<keyword evidence="3" id="KW-1185">Reference proteome</keyword>
<proteinExistence type="predicted"/>
<accession>A0A562LQR1</accession>
<dbReference type="AlphaFoldDB" id="A0A562LQR1"/>
<evidence type="ECO:0000313" key="2">
    <source>
        <dbReference type="EMBL" id="TWI09960.1"/>
    </source>
</evidence>
<gene>
    <name evidence="2" type="ORF">IQ17_01040</name>
</gene>
<feature type="compositionally biased region" description="Low complexity" evidence="1">
    <location>
        <begin position="1"/>
        <end position="11"/>
    </location>
</feature>
<dbReference type="Proteomes" id="UP000317176">
    <property type="component" value="Unassembled WGS sequence"/>
</dbReference>